<dbReference type="Pfam" id="PF07762">
    <property type="entry name" value="DUF1618"/>
    <property type="match status" value="1"/>
</dbReference>
<dbReference type="PANTHER" id="PTHR33086">
    <property type="entry name" value="OS05G0468200 PROTEIN-RELATED"/>
    <property type="match status" value="1"/>
</dbReference>
<feature type="domain" description="DUF1618" evidence="1">
    <location>
        <begin position="216"/>
        <end position="349"/>
    </location>
</feature>
<dbReference type="InterPro" id="IPR011676">
    <property type="entry name" value="DUF1618"/>
</dbReference>
<dbReference type="Gramene" id="OPUNC03G29470.1">
    <property type="protein sequence ID" value="OPUNC03G29470.1"/>
    <property type="gene ID" value="OPUNC03G29470"/>
</dbReference>
<name>A0A0E0KID1_ORYPU</name>
<evidence type="ECO:0000313" key="2">
    <source>
        <dbReference type="EnsemblPlants" id="OPUNC03G29470.1"/>
    </source>
</evidence>
<protein>
    <recommendedName>
        <fullName evidence="1">DUF1618 domain-containing protein</fullName>
    </recommendedName>
</protein>
<dbReference type="Proteomes" id="UP000026962">
    <property type="component" value="Chromosome 3"/>
</dbReference>
<evidence type="ECO:0000313" key="3">
    <source>
        <dbReference type="Proteomes" id="UP000026962"/>
    </source>
</evidence>
<organism evidence="2">
    <name type="scientific">Oryza punctata</name>
    <name type="common">Red rice</name>
    <dbReference type="NCBI Taxonomy" id="4537"/>
    <lineage>
        <taxon>Eukaryota</taxon>
        <taxon>Viridiplantae</taxon>
        <taxon>Streptophyta</taxon>
        <taxon>Embryophyta</taxon>
        <taxon>Tracheophyta</taxon>
        <taxon>Spermatophyta</taxon>
        <taxon>Magnoliopsida</taxon>
        <taxon>Liliopsida</taxon>
        <taxon>Poales</taxon>
        <taxon>Poaceae</taxon>
        <taxon>BOP clade</taxon>
        <taxon>Oryzoideae</taxon>
        <taxon>Oryzeae</taxon>
        <taxon>Oryzinae</taxon>
        <taxon>Oryza</taxon>
    </lineage>
</organism>
<evidence type="ECO:0000259" key="1">
    <source>
        <dbReference type="Pfam" id="PF07762"/>
    </source>
</evidence>
<dbReference type="OMA" id="DMVLCMW"/>
<dbReference type="PANTHER" id="PTHR33086:SF94">
    <property type="entry name" value="EXPRESSED PROTEIN"/>
    <property type="match status" value="1"/>
</dbReference>
<reference evidence="2" key="1">
    <citation type="submission" date="2015-04" db="UniProtKB">
        <authorList>
            <consortium name="EnsemblPlants"/>
        </authorList>
    </citation>
    <scope>IDENTIFICATION</scope>
</reference>
<keyword evidence="3" id="KW-1185">Reference proteome</keyword>
<proteinExistence type="predicted"/>
<dbReference type="AlphaFoldDB" id="A0A0E0KID1"/>
<reference evidence="2" key="2">
    <citation type="submission" date="2018-05" db="EMBL/GenBank/DDBJ databases">
        <title>OpunRS2 (Oryza punctata Reference Sequence Version 2).</title>
        <authorList>
            <person name="Zhang J."/>
            <person name="Kudrna D."/>
            <person name="Lee S."/>
            <person name="Talag J."/>
            <person name="Welchert J."/>
            <person name="Wing R.A."/>
        </authorList>
    </citation>
    <scope>NUCLEOTIDE SEQUENCE [LARGE SCALE GENOMIC DNA]</scope>
</reference>
<dbReference type="HOGENOM" id="CLU_028502_2_1_1"/>
<accession>A0A0E0KID1</accession>
<dbReference type="EnsemblPlants" id="OPUNC03G29470.1">
    <property type="protein sequence ID" value="OPUNC03G29470.1"/>
    <property type="gene ID" value="OPUNC03G29470"/>
</dbReference>
<sequence length="408" mass="46085">MVTTRPAPSWVLLDSEVHLHKEDERTEPDWAIIQCSETRAYVTLDNGDDRPDGMSPFRLSPFDGLNLLVRVADPPYTSALSIRLDGDPHKDERRGSLGNVLLADGGFVILSSSCLPDVRGSNSYIVFDAANASLAMISSKRFRPSITYVPLPLRRTDGGYVLALITMDMNKEVVCLMPSPLHFDHHWQVKTPLFPPEKPILFRADNQFSFQGRAFWVDLGEGILCCDNQDLLSSSSDNVQFSYIELPLGCKVAFDPSFRDIDPSRYRAICCIGDSLRFVSIEGYHTVRRRDMVLCMWTLMPSSSGEWCKVGEICVGRLWEQEGFKNAGLPAQGRPTRPMLSSHEDGIVYFFLLGDFHQDEDDDRDVYMFSVNMFTGRFVSSWRLPSSCCPHSNPQFLMGSDIFKHIKI</sequence>